<accession>A0A1H6YWW5</accession>
<gene>
    <name evidence="2" type="ORF">SAMN05192539_1010181</name>
</gene>
<dbReference type="InterPro" id="IPR020843">
    <property type="entry name" value="ER"/>
</dbReference>
<dbReference type="CDD" id="cd05289">
    <property type="entry name" value="MDR_like_2"/>
    <property type="match status" value="1"/>
</dbReference>
<dbReference type="SUPFAM" id="SSF51735">
    <property type="entry name" value="NAD(P)-binding Rossmann-fold domains"/>
    <property type="match status" value="1"/>
</dbReference>
<dbReference type="Proteomes" id="UP000198866">
    <property type="component" value="Unassembled WGS sequence"/>
</dbReference>
<dbReference type="EMBL" id="FNYE01000010">
    <property type="protein sequence ID" value="SEJ41770.1"/>
    <property type="molecule type" value="Genomic_DNA"/>
</dbReference>
<dbReference type="RefSeq" id="WP_218162536.1">
    <property type="nucleotide sequence ID" value="NZ_FNYE01000010.1"/>
</dbReference>
<sequence length="318" mass="34265">MSDVPDNMRAYRIHRFGGPEVLEREPVSVPQPGRDEVLVKVLAASVNPVDIKTREGRYPPIREEALPFTPGRDFAGVVARVGEGVSGWKPGQEVYAFVGQGPGAFADYVLVNQHALARKPNTLDFPLASAVPLAALTAWQGLYEHGMLEAEERVLIHAGSGGVGHFAVQFARLTSAKVFATASGDGVEFVRSLGVDHVIDYKTQKFEDAVCDVDLVYDLVGGQTQERSWNVIRKGGRIVSTLNEPSQVKAGERGAEALRYTAHPDGKTLARIGELIDDGAVRVVVSAKYPFDELSAALAHLQRGHVHGKIVIDATIAG</sequence>
<evidence type="ECO:0000313" key="2">
    <source>
        <dbReference type="EMBL" id="SEJ41770.1"/>
    </source>
</evidence>
<name>A0A1H6YWW5_9BURK</name>
<dbReference type="InterPro" id="IPR036291">
    <property type="entry name" value="NAD(P)-bd_dom_sf"/>
</dbReference>
<feature type="domain" description="Enoyl reductase (ER)" evidence="1">
    <location>
        <begin position="17"/>
        <end position="312"/>
    </location>
</feature>
<dbReference type="SUPFAM" id="SSF50129">
    <property type="entry name" value="GroES-like"/>
    <property type="match status" value="1"/>
</dbReference>
<protein>
    <submittedName>
        <fullName evidence="2">NADPH:quinone reductase</fullName>
    </submittedName>
</protein>
<dbReference type="GO" id="GO:0016491">
    <property type="term" value="F:oxidoreductase activity"/>
    <property type="evidence" value="ECO:0007669"/>
    <property type="project" value="InterPro"/>
</dbReference>
<keyword evidence="3" id="KW-1185">Reference proteome</keyword>
<dbReference type="PANTHER" id="PTHR11695">
    <property type="entry name" value="ALCOHOL DEHYDROGENASE RELATED"/>
    <property type="match status" value="1"/>
</dbReference>
<dbReference type="InterPro" id="IPR050700">
    <property type="entry name" value="YIM1/Zinc_Alcohol_DH_Fams"/>
</dbReference>
<dbReference type="PANTHER" id="PTHR11695:SF294">
    <property type="entry name" value="RETICULON-4-INTERACTING PROTEIN 1, MITOCHONDRIAL"/>
    <property type="match status" value="1"/>
</dbReference>
<dbReference type="SMART" id="SM00829">
    <property type="entry name" value="PKS_ER"/>
    <property type="match status" value="1"/>
</dbReference>
<reference evidence="3" key="1">
    <citation type="submission" date="2016-10" db="EMBL/GenBank/DDBJ databases">
        <authorList>
            <person name="Varghese N."/>
            <person name="Submissions S."/>
        </authorList>
    </citation>
    <scope>NUCLEOTIDE SEQUENCE [LARGE SCALE GENOMIC DNA]</scope>
    <source>
        <strain evidence="3">LMG 26031</strain>
    </source>
</reference>
<dbReference type="InterPro" id="IPR011032">
    <property type="entry name" value="GroES-like_sf"/>
</dbReference>
<dbReference type="STRING" id="667676.SAMN05192539_1010181"/>
<evidence type="ECO:0000313" key="3">
    <source>
        <dbReference type="Proteomes" id="UP000198866"/>
    </source>
</evidence>
<dbReference type="Pfam" id="PF08240">
    <property type="entry name" value="ADH_N"/>
    <property type="match status" value="1"/>
</dbReference>
<organism evidence="2 3">
    <name type="scientific">Paraburkholderia diazotrophica</name>
    <dbReference type="NCBI Taxonomy" id="667676"/>
    <lineage>
        <taxon>Bacteria</taxon>
        <taxon>Pseudomonadati</taxon>
        <taxon>Pseudomonadota</taxon>
        <taxon>Betaproteobacteria</taxon>
        <taxon>Burkholderiales</taxon>
        <taxon>Burkholderiaceae</taxon>
        <taxon>Paraburkholderia</taxon>
    </lineage>
</organism>
<dbReference type="Gene3D" id="3.40.50.720">
    <property type="entry name" value="NAD(P)-binding Rossmann-like Domain"/>
    <property type="match status" value="1"/>
</dbReference>
<proteinExistence type="predicted"/>
<dbReference type="InterPro" id="IPR013154">
    <property type="entry name" value="ADH-like_N"/>
</dbReference>
<evidence type="ECO:0000259" key="1">
    <source>
        <dbReference type="SMART" id="SM00829"/>
    </source>
</evidence>
<dbReference type="Pfam" id="PF13602">
    <property type="entry name" value="ADH_zinc_N_2"/>
    <property type="match status" value="1"/>
</dbReference>
<dbReference type="Gene3D" id="3.90.180.10">
    <property type="entry name" value="Medium-chain alcohol dehydrogenases, catalytic domain"/>
    <property type="match status" value="1"/>
</dbReference>
<dbReference type="AlphaFoldDB" id="A0A1H6YWW5"/>